<proteinExistence type="predicted"/>
<reference evidence="1 2" key="1">
    <citation type="submission" date="2017-06" db="EMBL/GenBank/DDBJ databases">
        <title>Cmopartive genomic analysis of Ambrosia Fusariam Clade fungi.</title>
        <authorList>
            <person name="Stajich J.E."/>
            <person name="Carrillo J."/>
            <person name="Kijimoto T."/>
            <person name="Eskalen A."/>
            <person name="O'Donnell K."/>
            <person name="Kasson M."/>
        </authorList>
    </citation>
    <scope>NUCLEOTIDE SEQUENCE [LARGE SCALE GENOMIC DNA]</scope>
    <source>
        <strain evidence="1 2">NRRL 20438</strain>
    </source>
</reference>
<name>A0A428U2M5_9HYPO</name>
<dbReference type="Proteomes" id="UP000288429">
    <property type="component" value="Unassembled WGS sequence"/>
</dbReference>
<evidence type="ECO:0000313" key="2">
    <source>
        <dbReference type="Proteomes" id="UP000288429"/>
    </source>
</evidence>
<organism evidence="1 2">
    <name type="scientific">Fusarium ambrosium</name>
    <dbReference type="NCBI Taxonomy" id="131363"/>
    <lineage>
        <taxon>Eukaryota</taxon>
        <taxon>Fungi</taxon>
        <taxon>Dikarya</taxon>
        <taxon>Ascomycota</taxon>
        <taxon>Pezizomycotina</taxon>
        <taxon>Sordariomycetes</taxon>
        <taxon>Hypocreomycetidae</taxon>
        <taxon>Hypocreales</taxon>
        <taxon>Nectriaceae</taxon>
        <taxon>Fusarium</taxon>
        <taxon>Fusarium solani species complex</taxon>
    </lineage>
</organism>
<keyword evidence="2" id="KW-1185">Reference proteome</keyword>
<comment type="caution">
    <text evidence="1">The sequence shown here is derived from an EMBL/GenBank/DDBJ whole genome shotgun (WGS) entry which is preliminary data.</text>
</comment>
<gene>
    <name evidence="1" type="ORF">CDV31_008105</name>
</gene>
<protein>
    <submittedName>
        <fullName evidence="1">Uncharacterized protein</fullName>
    </submittedName>
</protein>
<evidence type="ECO:0000313" key="1">
    <source>
        <dbReference type="EMBL" id="RSM08563.1"/>
    </source>
</evidence>
<dbReference type="EMBL" id="NIZV01000104">
    <property type="protein sequence ID" value="RSM08563.1"/>
    <property type="molecule type" value="Genomic_DNA"/>
</dbReference>
<dbReference type="AlphaFoldDB" id="A0A428U2M5"/>
<sequence>MQAKRQQGGKIKVAAGAASKVMYLGICETLLRRESWAATYRHWNGRLEGDSLWLVHSVLRSRIPVEGR</sequence>
<accession>A0A428U2M5</accession>